<gene>
    <name evidence="3" type="ORF">GCM10011492_20020</name>
</gene>
<dbReference type="PIRSF" id="PIRSF000136">
    <property type="entry name" value="LGO_GLO"/>
    <property type="match status" value="1"/>
</dbReference>
<dbReference type="PANTHER" id="PTHR43762:SF1">
    <property type="entry name" value="D-ARABINONO-1,4-LACTONE OXIDASE"/>
    <property type="match status" value="1"/>
</dbReference>
<dbReference type="AlphaFoldDB" id="A0A916T3H7"/>
<dbReference type="Pfam" id="PF04030">
    <property type="entry name" value="ALO"/>
    <property type="match status" value="1"/>
</dbReference>
<proteinExistence type="predicted"/>
<dbReference type="GO" id="GO:0016020">
    <property type="term" value="C:membrane"/>
    <property type="evidence" value="ECO:0007669"/>
    <property type="project" value="InterPro"/>
</dbReference>
<feature type="domain" description="FAD-binding PCMH-type" evidence="2">
    <location>
        <begin position="1"/>
        <end position="159"/>
    </location>
</feature>
<dbReference type="EMBL" id="BMHI01000003">
    <property type="protein sequence ID" value="GGB29611.1"/>
    <property type="molecule type" value="Genomic_DNA"/>
</dbReference>
<dbReference type="InterPro" id="IPR016166">
    <property type="entry name" value="FAD-bd_PCMH"/>
</dbReference>
<dbReference type="GO" id="GO:0003885">
    <property type="term" value="F:D-arabinono-1,4-lactone oxidase activity"/>
    <property type="evidence" value="ECO:0007669"/>
    <property type="project" value="InterPro"/>
</dbReference>
<dbReference type="Pfam" id="PF01565">
    <property type="entry name" value="FAD_binding_4"/>
    <property type="match status" value="1"/>
</dbReference>
<dbReference type="InterPro" id="IPR016171">
    <property type="entry name" value="Vanillyl_alc_oxidase_C-sub2"/>
</dbReference>
<sequence>MLPTTEDDVVAVVRQARQQGRRVRCVGAGHSFNAIAAPADIAVSLDSLRGIVAYDDSTVTVLAGTRLRDLCAALAVRGLALPILGSIADQSVAGAIATGTHGSSLAHRNLSGLVTGMRLVVGTGAVRDVGEDDEFLDAARVHLGALGIVTRVRLRVVPAFSLRERIEWMPVGEVAEALPEIGAGAEFTKVWWMPHTPKALVFRCERVPTPRTALPVVIDRFVDETIFHRAVLPGVFAAQRWRSGWVPTWNRVAGRTLRKASRVGASPVIFSTPMPVRHTETEASVPLASGGAAWDAAVRVIDEAAVHVNFITELRFVKGDNGWLSPAYGGDVVQLGAYTAVLGHRDRYFDGFWAHMRELGGRPHWGKELHHTADELRPLYPRFDDFVAARHEYDPDRIFANPFLDRVLGT</sequence>
<comment type="caution">
    <text evidence="3">The sequence shown here is derived from an EMBL/GenBank/DDBJ whole genome shotgun (WGS) entry which is preliminary data.</text>
</comment>
<evidence type="ECO:0000313" key="3">
    <source>
        <dbReference type="EMBL" id="GGB29611.1"/>
    </source>
</evidence>
<dbReference type="InterPro" id="IPR007173">
    <property type="entry name" value="ALO_C"/>
</dbReference>
<evidence type="ECO:0000256" key="1">
    <source>
        <dbReference type="ARBA" id="ARBA00023002"/>
    </source>
</evidence>
<dbReference type="Gene3D" id="1.10.45.10">
    <property type="entry name" value="Vanillyl-alcohol Oxidase, Chain A, domain 4"/>
    <property type="match status" value="1"/>
</dbReference>
<dbReference type="Proteomes" id="UP000636793">
    <property type="component" value="Unassembled WGS sequence"/>
</dbReference>
<dbReference type="InterPro" id="IPR016167">
    <property type="entry name" value="FAD-bd_PCMH_sub1"/>
</dbReference>
<evidence type="ECO:0000259" key="2">
    <source>
        <dbReference type="PROSITE" id="PS51387"/>
    </source>
</evidence>
<dbReference type="GO" id="GO:0071949">
    <property type="term" value="F:FAD binding"/>
    <property type="evidence" value="ECO:0007669"/>
    <property type="project" value="InterPro"/>
</dbReference>
<dbReference type="Gene3D" id="3.30.465.10">
    <property type="match status" value="1"/>
</dbReference>
<dbReference type="PROSITE" id="PS51387">
    <property type="entry name" value="FAD_PCMH"/>
    <property type="match status" value="1"/>
</dbReference>
<organism evidence="3 4">
    <name type="scientific">Flexivirga endophytica</name>
    <dbReference type="NCBI Taxonomy" id="1849103"/>
    <lineage>
        <taxon>Bacteria</taxon>
        <taxon>Bacillati</taxon>
        <taxon>Actinomycetota</taxon>
        <taxon>Actinomycetes</taxon>
        <taxon>Micrococcales</taxon>
        <taxon>Dermacoccaceae</taxon>
        <taxon>Flexivirga</taxon>
    </lineage>
</organism>
<dbReference type="Gene3D" id="3.30.70.2520">
    <property type="match status" value="1"/>
</dbReference>
<protein>
    <submittedName>
        <fullName evidence="3">L-gulonolactone oxidase</fullName>
    </submittedName>
</protein>
<reference evidence="3" key="1">
    <citation type="journal article" date="2014" name="Int. J. Syst. Evol. Microbiol.">
        <title>Complete genome sequence of Corynebacterium casei LMG S-19264T (=DSM 44701T), isolated from a smear-ripened cheese.</title>
        <authorList>
            <consortium name="US DOE Joint Genome Institute (JGI-PGF)"/>
            <person name="Walter F."/>
            <person name="Albersmeier A."/>
            <person name="Kalinowski J."/>
            <person name="Ruckert C."/>
        </authorList>
    </citation>
    <scope>NUCLEOTIDE SEQUENCE</scope>
    <source>
        <strain evidence="3">CGMCC 1.15085</strain>
    </source>
</reference>
<dbReference type="Gene3D" id="3.30.43.10">
    <property type="entry name" value="Uridine Diphospho-n-acetylenolpyruvylglucosamine Reductase, domain 2"/>
    <property type="match status" value="1"/>
</dbReference>
<dbReference type="PANTHER" id="PTHR43762">
    <property type="entry name" value="L-GULONOLACTONE OXIDASE"/>
    <property type="match status" value="1"/>
</dbReference>
<dbReference type="Gene3D" id="3.30.70.2530">
    <property type="match status" value="1"/>
</dbReference>
<dbReference type="InterPro" id="IPR010031">
    <property type="entry name" value="FAD_lactone_oxidase-like"/>
</dbReference>
<dbReference type="InterPro" id="IPR016169">
    <property type="entry name" value="FAD-bd_PCMH_sub2"/>
</dbReference>
<keyword evidence="1" id="KW-0560">Oxidoreductase</keyword>
<dbReference type="SUPFAM" id="SSF56176">
    <property type="entry name" value="FAD-binding/transporter-associated domain-like"/>
    <property type="match status" value="1"/>
</dbReference>
<reference evidence="3" key="2">
    <citation type="submission" date="2020-09" db="EMBL/GenBank/DDBJ databases">
        <authorList>
            <person name="Sun Q."/>
            <person name="Zhou Y."/>
        </authorList>
    </citation>
    <scope>NUCLEOTIDE SEQUENCE</scope>
    <source>
        <strain evidence="3">CGMCC 1.15085</strain>
    </source>
</reference>
<keyword evidence="4" id="KW-1185">Reference proteome</keyword>
<evidence type="ECO:0000313" key="4">
    <source>
        <dbReference type="Proteomes" id="UP000636793"/>
    </source>
</evidence>
<dbReference type="InterPro" id="IPR006094">
    <property type="entry name" value="Oxid_FAD_bind_N"/>
</dbReference>
<accession>A0A916T3H7</accession>
<name>A0A916T3H7_9MICO</name>
<dbReference type="InterPro" id="IPR036318">
    <property type="entry name" value="FAD-bd_PCMH-like_sf"/>
</dbReference>